<dbReference type="AlphaFoldDB" id="A0A5A7UMX5"/>
<proteinExistence type="predicted"/>
<dbReference type="Proteomes" id="UP000321393">
    <property type="component" value="Unassembled WGS sequence"/>
</dbReference>
<comment type="caution">
    <text evidence="2">The sequence shown here is derived from an EMBL/GenBank/DDBJ whole genome shotgun (WGS) entry which is preliminary data.</text>
</comment>
<reference evidence="2 3" key="1">
    <citation type="submission" date="2019-08" db="EMBL/GenBank/DDBJ databases">
        <title>Draft genome sequences of two oriental melons (Cucumis melo L. var makuwa).</title>
        <authorList>
            <person name="Kwon S.-Y."/>
        </authorList>
    </citation>
    <scope>NUCLEOTIDE SEQUENCE [LARGE SCALE GENOMIC DNA]</scope>
    <source>
        <strain evidence="3">cv. SW 3</strain>
        <tissue evidence="2">Leaf</tissue>
    </source>
</reference>
<organism evidence="2 3">
    <name type="scientific">Cucumis melo var. makuwa</name>
    <name type="common">Oriental melon</name>
    <dbReference type="NCBI Taxonomy" id="1194695"/>
    <lineage>
        <taxon>Eukaryota</taxon>
        <taxon>Viridiplantae</taxon>
        <taxon>Streptophyta</taxon>
        <taxon>Embryophyta</taxon>
        <taxon>Tracheophyta</taxon>
        <taxon>Spermatophyta</taxon>
        <taxon>Magnoliopsida</taxon>
        <taxon>eudicotyledons</taxon>
        <taxon>Gunneridae</taxon>
        <taxon>Pentapetalae</taxon>
        <taxon>rosids</taxon>
        <taxon>fabids</taxon>
        <taxon>Cucurbitales</taxon>
        <taxon>Cucurbitaceae</taxon>
        <taxon>Benincaseae</taxon>
        <taxon>Cucumis</taxon>
    </lineage>
</organism>
<name>A0A5A7UMX5_CUCMM</name>
<evidence type="ECO:0000256" key="1">
    <source>
        <dbReference type="SAM" id="MobiDB-lite"/>
    </source>
</evidence>
<protein>
    <submittedName>
        <fullName evidence="2">Chromo domain-containing protein</fullName>
    </submittedName>
</protein>
<evidence type="ECO:0000313" key="3">
    <source>
        <dbReference type="Proteomes" id="UP000321393"/>
    </source>
</evidence>
<gene>
    <name evidence="2" type="ORF">E6C27_scaffold437G001120</name>
</gene>
<evidence type="ECO:0000313" key="2">
    <source>
        <dbReference type="EMBL" id="KAA0054819.1"/>
    </source>
</evidence>
<feature type="region of interest" description="Disordered" evidence="1">
    <location>
        <begin position="67"/>
        <end position="112"/>
    </location>
</feature>
<dbReference type="EMBL" id="SSTE01008669">
    <property type="protein sequence ID" value="KAA0054819.1"/>
    <property type="molecule type" value="Genomic_DNA"/>
</dbReference>
<sequence length="131" mass="14842">MLRNQGIPLVKVLWGNHRVEEATWEREDDMRAHHTRVISNRSPPSRSRRRLSAFRHSPSLTIVRQVVSRTDHRRSPVASVVAPTQTQEPDPRPSSVGSEPRHCQSVHARIDLSRAPAATRAVILPEPFSKP</sequence>
<accession>A0A5A7UMX5</accession>